<feature type="region of interest" description="Disordered" evidence="1">
    <location>
        <begin position="1"/>
        <end position="31"/>
    </location>
</feature>
<dbReference type="InterPro" id="IPR011009">
    <property type="entry name" value="Kinase-like_dom_sf"/>
</dbReference>
<dbReference type="EMBL" id="ML996083">
    <property type="protein sequence ID" value="KAF2155016.1"/>
    <property type="molecule type" value="Genomic_DNA"/>
</dbReference>
<sequence length="553" mass="63485">MNTILAPEKAEPEGNAPETAASDAATSETAASAKAASNKTITIRGRTYSLHSTAELPLNFIHLFQNHEDALSHKTFLWKQRKSIVTSIRHILHLRPCDGCHILRTWMAGGFNTCAMAKVTIDDIERKLIFRCPMPHRHAEQHYPGTMDEKLNSEVATYLWIQRNCPDIPIPQLYAFGFADGTQFAHTDPSPVQARLNGPLTSSYALEPLAPPIDTAYILLEYIGPEVGKGRMLAHSWKEQSHDNFRLYCLFRSIARIMLSLARVPQKNIGSLRFNPKDGTVSLANRPMMANTMIWENEGARRVLQPEQVYRTTDSFASDMLLLYDNHFRHDPHAVRKEKDARLHITARVMLRMVMHHFILPARRNGPFLLQMTDLSPSNVFVDDDWNVTSLIDLEWICALPVEMLSVPLWLHNCTIDRITGDNYLAFDKIRQDFLTLMDNEAEHIQAKHDIAIVDIMKQNWNSKAVWFWLGMQSTNAFPVLFQDHILPKFTSNDRLIHQLRDANLTDLWQEGDVGEFVKRKITEEEKYETELQALFDKKGHEPDKNDDKEDRQ</sequence>
<dbReference type="InterPro" id="IPR051678">
    <property type="entry name" value="AGP_Transferase"/>
</dbReference>
<dbReference type="OrthoDB" id="3645574at2759"/>
<protein>
    <recommendedName>
        <fullName evidence="4">Aminoglycoside phosphotransferase domain-containing protein</fullName>
    </recommendedName>
</protein>
<dbReference type="SUPFAM" id="SSF56112">
    <property type="entry name" value="Protein kinase-like (PK-like)"/>
    <property type="match status" value="1"/>
</dbReference>
<feature type="compositionally biased region" description="Low complexity" evidence="1">
    <location>
        <begin position="15"/>
        <end position="31"/>
    </location>
</feature>
<dbReference type="Proteomes" id="UP000799439">
    <property type="component" value="Unassembled WGS sequence"/>
</dbReference>
<comment type="caution">
    <text evidence="2">The sequence shown here is derived from an EMBL/GenBank/DDBJ whole genome shotgun (WGS) entry which is preliminary data.</text>
</comment>
<evidence type="ECO:0000313" key="3">
    <source>
        <dbReference type="Proteomes" id="UP000799439"/>
    </source>
</evidence>
<evidence type="ECO:0000256" key="1">
    <source>
        <dbReference type="SAM" id="MobiDB-lite"/>
    </source>
</evidence>
<keyword evidence="3" id="KW-1185">Reference proteome</keyword>
<name>A0A9P4J5L4_9PEZI</name>
<accession>A0A9P4J5L4</accession>
<reference evidence="2" key="1">
    <citation type="journal article" date="2020" name="Stud. Mycol.">
        <title>101 Dothideomycetes genomes: a test case for predicting lifestyles and emergence of pathogens.</title>
        <authorList>
            <person name="Haridas S."/>
            <person name="Albert R."/>
            <person name="Binder M."/>
            <person name="Bloem J."/>
            <person name="Labutti K."/>
            <person name="Salamov A."/>
            <person name="Andreopoulos B."/>
            <person name="Baker S."/>
            <person name="Barry K."/>
            <person name="Bills G."/>
            <person name="Bluhm B."/>
            <person name="Cannon C."/>
            <person name="Castanera R."/>
            <person name="Culley D."/>
            <person name="Daum C."/>
            <person name="Ezra D."/>
            <person name="Gonzalez J."/>
            <person name="Henrissat B."/>
            <person name="Kuo A."/>
            <person name="Liang C."/>
            <person name="Lipzen A."/>
            <person name="Lutzoni F."/>
            <person name="Magnuson J."/>
            <person name="Mondo S."/>
            <person name="Nolan M."/>
            <person name="Ohm R."/>
            <person name="Pangilinan J."/>
            <person name="Park H.-J."/>
            <person name="Ramirez L."/>
            <person name="Alfaro M."/>
            <person name="Sun H."/>
            <person name="Tritt A."/>
            <person name="Yoshinaga Y."/>
            <person name="Zwiers L.-H."/>
            <person name="Turgeon B."/>
            <person name="Goodwin S."/>
            <person name="Spatafora J."/>
            <person name="Crous P."/>
            <person name="Grigoriev I."/>
        </authorList>
    </citation>
    <scope>NUCLEOTIDE SEQUENCE</scope>
    <source>
        <strain evidence="2">CBS 260.36</strain>
    </source>
</reference>
<dbReference type="PANTHER" id="PTHR21310:SF37">
    <property type="entry name" value="AMINOGLYCOSIDE PHOSPHOTRANSFERASE DOMAIN-CONTAINING PROTEIN"/>
    <property type="match status" value="1"/>
</dbReference>
<dbReference type="PANTHER" id="PTHR21310">
    <property type="entry name" value="AMINOGLYCOSIDE PHOSPHOTRANSFERASE-RELATED-RELATED"/>
    <property type="match status" value="1"/>
</dbReference>
<evidence type="ECO:0000313" key="2">
    <source>
        <dbReference type="EMBL" id="KAF2155016.1"/>
    </source>
</evidence>
<organism evidence="2 3">
    <name type="scientific">Myriangium duriaei CBS 260.36</name>
    <dbReference type="NCBI Taxonomy" id="1168546"/>
    <lineage>
        <taxon>Eukaryota</taxon>
        <taxon>Fungi</taxon>
        <taxon>Dikarya</taxon>
        <taxon>Ascomycota</taxon>
        <taxon>Pezizomycotina</taxon>
        <taxon>Dothideomycetes</taxon>
        <taxon>Dothideomycetidae</taxon>
        <taxon>Myriangiales</taxon>
        <taxon>Myriangiaceae</taxon>
        <taxon>Myriangium</taxon>
    </lineage>
</organism>
<proteinExistence type="predicted"/>
<feature type="region of interest" description="Disordered" evidence="1">
    <location>
        <begin position="534"/>
        <end position="553"/>
    </location>
</feature>
<gene>
    <name evidence="2" type="ORF">K461DRAFT_276196</name>
</gene>
<feature type="compositionally biased region" description="Basic and acidic residues" evidence="1">
    <location>
        <begin position="536"/>
        <end position="553"/>
    </location>
</feature>
<evidence type="ECO:0008006" key="4">
    <source>
        <dbReference type="Google" id="ProtNLM"/>
    </source>
</evidence>
<dbReference type="AlphaFoldDB" id="A0A9P4J5L4"/>